<organism evidence="1 2">
    <name type="scientific">Candidatus Caccosoma faecigallinarum</name>
    <dbReference type="NCBI Taxonomy" id="2840720"/>
    <lineage>
        <taxon>Bacteria</taxon>
        <taxon>Bacillati</taxon>
        <taxon>Bacillota</taxon>
        <taxon>Bacillota incertae sedis</taxon>
        <taxon>Candidatus Caccosoma</taxon>
    </lineage>
</organism>
<proteinExistence type="predicted"/>
<dbReference type="EMBL" id="DVKI01000170">
    <property type="protein sequence ID" value="HIT17795.1"/>
    <property type="molecule type" value="Genomic_DNA"/>
</dbReference>
<protein>
    <submittedName>
        <fullName evidence="1">Sporulation protein YtfJ</fullName>
    </submittedName>
</protein>
<dbReference type="Proteomes" id="UP000886893">
    <property type="component" value="Unassembled WGS sequence"/>
</dbReference>
<evidence type="ECO:0000313" key="1">
    <source>
        <dbReference type="EMBL" id="HIT17795.1"/>
    </source>
</evidence>
<gene>
    <name evidence="1" type="ORF">IAD04_05425</name>
</gene>
<comment type="caution">
    <text evidence="1">The sequence shown here is derived from an EMBL/GenBank/DDBJ whole genome shotgun (WGS) entry which is preliminary data.</text>
</comment>
<sequence>MKEHPISEILKASIIQLGDLIDVGKVVGSPILLPDQSIAIPLTKVSCGFGV</sequence>
<name>A0A9D1G9A9_9FIRM</name>
<reference evidence="1" key="1">
    <citation type="submission" date="2020-10" db="EMBL/GenBank/DDBJ databases">
        <authorList>
            <person name="Gilroy R."/>
        </authorList>
    </citation>
    <scope>NUCLEOTIDE SEQUENCE</scope>
    <source>
        <strain evidence="1">14508</strain>
    </source>
</reference>
<evidence type="ECO:0000313" key="2">
    <source>
        <dbReference type="Proteomes" id="UP000886893"/>
    </source>
</evidence>
<feature type="non-terminal residue" evidence="1">
    <location>
        <position position="51"/>
    </location>
</feature>
<dbReference type="AlphaFoldDB" id="A0A9D1G9A9"/>
<reference evidence="1" key="2">
    <citation type="journal article" date="2021" name="PeerJ">
        <title>Extensive microbial diversity within the chicken gut microbiome revealed by metagenomics and culture.</title>
        <authorList>
            <person name="Gilroy R."/>
            <person name="Ravi A."/>
            <person name="Getino M."/>
            <person name="Pursley I."/>
            <person name="Horton D.L."/>
            <person name="Alikhan N.F."/>
            <person name="Baker D."/>
            <person name="Gharbi K."/>
            <person name="Hall N."/>
            <person name="Watson M."/>
            <person name="Adriaenssens E.M."/>
            <person name="Foster-Nyarko E."/>
            <person name="Jarju S."/>
            <person name="Secka A."/>
            <person name="Antonio M."/>
            <person name="Oren A."/>
            <person name="Chaudhuri R.R."/>
            <person name="La Ragione R."/>
            <person name="Hildebrand F."/>
            <person name="Pallen M.J."/>
        </authorList>
    </citation>
    <scope>NUCLEOTIDE SEQUENCE</scope>
    <source>
        <strain evidence="1">14508</strain>
    </source>
</reference>
<accession>A0A9D1G9A9</accession>